<dbReference type="PANTHER" id="PTHR48111">
    <property type="entry name" value="REGULATOR OF RPOS"/>
    <property type="match status" value="1"/>
</dbReference>
<name>A0ABR8DYM3_9NOSO</name>
<dbReference type="PROSITE" id="PS50110">
    <property type="entry name" value="RESPONSE_REGULATORY"/>
    <property type="match status" value="1"/>
</dbReference>
<proteinExistence type="predicted"/>
<keyword evidence="8" id="KW-1185">Reference proteome</keyword>
<keyword evidence="1 5" id="KW-0597">Phosphoprotein</keyword>
<keyword evidence="3" id="KW-0238">DNA-binding</keyword>
<comment type="caution">
    <text evidence="7">The sequence shown here is derived from an EMBL/GenBank/DDBJ whole genome shotgun (WGS) entry which is preliminary data.</text>
</comment>
<evidence type="ECO:0000313" key="7">
    <source>
        <dbReference type="EMBL" id="MBD2533473.1"/>
    </source>
</evidence>
<evidence type="ECO:0000256" key="5">
    <source>
        <dbReference type="PROSITE-ProRule" id="PRU00169"/>
    </source>
</evidence>
<evidence type="ECO:0000256" key="2">
    <source>
        <dbReference type="ARBA" id="ARBA00023015"/>
    </source>
</evidence>
<evidence type="ECO:0000256" key="4">
    <source>
        <dbReference type="ARBA" id="ARBA00023163"/>
    </source>
</evidence>
<dbReference type="InterPro" id="IPR011006">
    <property type="entry name" value="CheY-like_superfamily"/>
</dbReference>
<dbReference type="CDD" id="cd17574">
    <property type="entry name" value="REC_OmpR"/>
    <property type="match status" value="1"/>
</dbReference>
<dbReference type="InterPro" id="IPR039420">
    <property type="entry name" value="WalR-like"/>
</dbReference>
<feature type="domain" description="Response regulatory" evidence="6">
    <location>
        <begin position="3"/>
        <end position="119"/>
    </location>
</feature>
<organism evidence="7 8">
    <name type="scientific">Nostoc flagelliforme FACHB-838</name>
    <dbReference type="NCBI Taxonomy" id="2692904"/>
    <lineage>
        <taxon>Bacteria</taxon>
        <taxon>Bacillati</taxon>
        <taxon>Cyanobacteriota</taxon>
        <taxon>Cyanophyceae</taxon>
        <taxon>Nostocales</taxon>
        <taxon>Nostocaceae</taxon>
        <taxon>Nostoc</taxon>
    </lineage>
</organism>
<dbReference type="SUPFAM" id="SSF52172">
    <property type="entry name" value="CheY-like"/>
    <property type="match status" value="1"/>
</dbReference>
<dbReference type="PANTHER" id="PTHR48111:SF4">
    <property type="entry name" value="DNA-BINDING DUAL TRANSCRIPTIONAL REGULATOR OMPR"/>
    <property type="match status" value="1"/>
</dbReference>
<evidence type="ECO:0000313" key="8">
    <source>
        <dbReference type="Proteomes" id="UP000623440"/>
    </source>
</evidence>
<evidence type="ECO:0000256" key="1">
    <source>
        <dbReference type="ARBA" id="ARBA00022553"/>
    </source>
</evidence>
<accession>A0ABR8DYM3</accession>
<evidence type="ECO:0000259" key="6">
    <source>
        <dbReference type="PROSITE" id="PS50110"/>
    </source>
</evidence>
<dbReference type="SMART" id="SM00448">
    <property type="entry name" value="REC"/>
    <property type="match status" value="1"/>
</dbReference>
<dbReference type="InterPro" id="IPR001789">
    <property type="entry name" value="Sig_transdc_resp-reg_receiver"/>
</dbReference>
<protein>
    <submittedName>
        <fullName evidence="7">Response regulator</fullName>
    </submittedName>
</protein>
<evidence type="ECO:0000256" key="3">
    <source>
        <dbReference type="ARBA" id="ARBA00023125"/>
    </source>
</evidence>
<dbReference type="Proteomes" id="UP000623440">
    <property type="component" value="Unassembled WGS sequence"/>
</dbReference>
<gene>
    <name evidence="7" type="ORF">H6G97_29495</name>
</gene>
<dbReference type="Pfam" id="PF00072">
    <property type="entry name" value="Response_reg"/>
    <property type="match status" value="1"/>
</dbReference>
<sequence length="130" mass="14430">MKKILVIEDEPQTREILIESLEAEGFNVISAENGHIGINQVKQHLPDLVICDIMMPELDGYGVLTTLRQNPITANIPLIFLTAKASEAEQYYGIEIGAKGYLNKPCTVEDLLRVITNVSDLYKEQTVISG</sequence>
<keyword evidence="4" id="KW-0804">Transcription</keyword>
<dbReference type="Gene3D" id="3.40.50.2300">
    <property type="match status" value="1"/>
</dbReference>
<feature type="modified residue" description="4-aspartylphosphate" evidence="5">
    <location>
        <position position="52"/>
    </location>
</feature>
<reference evidence="7 8" key="1">
    <citation type="journal article" date="2020" name="ISME J.">
        <title>Comparative genomics reveals insights into cyanobacterial evolution and habitat adaptation.</title>
        <authorList>
            <person name="Chen M.Y."/>
            <person name="Teng W.K."/>
            <person name="Zhao L."/>
            <person name="Hu C.X."/>
            <person name="Zhou Y.K."/>
            <person name="Han B.P."/>
            <person name="Song L.R."/>
            <person name="Shu W.S."/>
        </authorList>
    </citation>
    <scope>NUCLEOTIDE SEQUENCE [LARGE SCALE GENOMIC DNA]</scope>
    <source>
        <strain evidence="7 8">FACHB-838</strain>
    </source>
</reference>
<dbReference type="EMBL" id="JACJSI010000097">
    <property type="protein sequence ID" value="MBD2533473.1"/>
    <property type="molecule type" value="Genomic_DNA"/>
</dbReference>
<keyword evidence="2" id="KW-0805">Transcription regulation</keyword>